<evidence type="ECO:0000259" key="4">
    <source>
        <dbReference type="Pfam" id="PF00171"/>
    </source>
</evidence>
<evidence type="ECO:0000256" key="3">
    <source>
        <dbReference type="RuleBase" id="RU003345"/>
    </source>
</evidence>
<dbReference type="Gene3D" id="3.40.309.10">
    <property type="entry name" value="Aldehyde Dehydrogenase, Chain A, domain 2"/>
    <property type="match status" value="1"/>
</dbReference>
<evidence type="ECO:0000313" key="5">
    <source>
        <dbReference type="EMBL" id="MFB9646690.1"/>
    </source>
</evidence>
<dbReference type="SUPFAM" id="SSF53720">
    <property type="entry name" value="ALDH-like"/>
    <property type="match status" value="1"/>
</dbReference>
<dbReference type="InterPro" id="IPR015590">
    <property type="entry name" value="Aldehyde_DH_dom"/>
</dbReference>
<keyword evidence="6" id="KW-1185">Reference proteome</keyword>
<dbReference type="InterPro" id="IPR016163">
    <property type="entry name" value="Ald_DH_C"/>
</dbReference>
<reference evidence="5 6" key="1">
    <citation type="submission" date="2024-09" db="EMBL/GenBank/DDBJ databases">
        <authorList>
            <person name="Sun Q."/>
            <person name="Mori K."/>
        </authorList>
    </citation>
    <scope>NUCLEOTIDE SEQUENCE [LARGE SCALE GENOMIC DNA]</scope>
    <source>
        <strain evidence="5 6">JCM 1342</strain>
    </source>
</reference>
<dbReference type="EMBL" id="JBHMBE010000004">
    <property type="protein sequence ID" value="MFB9646690.1"/>
    <property type="molecule type" value="Genomic_DNA"/>
</dbReference>
<accession>A0ABV5T292</accession>
<dbReference type="RefSeq" id="WP_378721580.1">
    <property type="nucleotide sequence ID" value="NZ_JBHMBE010000004.1"/>
</dbReference>
<gene>
    <name evidence="5" type="ORF">ACFFPJ_12890</name>
</gene>
<name>A0ABV5T292_9MICO</name>
<comment type="similarity">
    <text evidence="3">Belongs to the aldehyde dehydrogenase family.</text>
</comment>
<feature type="non-terminal residue" evidence="5">
    <location>
        <position position="490"/>
    </location>
</feature>
<dbReference type="Gene3D" id="3.40.605.10">
    <property type="entry name" value="Aldehyde Dehydrogenase, Chain A, domain 1"/>
    <property type="match status" value="1"/>
</dbReference>
<comment type="caution">
    <text evidence="5">The sequence shown here is derived from an EMBL/GenBank/DDBJ whole genome shotgun (WGS) entry which is preliminary data.</text>
</comment>
<dbReference type="Proteomes" id="UP001589611">
    <property type="component" value="Unassembled WGS sequence"/>
</dbReference>
<evidence type="ECO:0000256" key="2">
    <source>
        <dbReference type="PROSITE-ProRule" id="PRU10007"/>
    </source>
</evidence>
<sequence length="490" mass="51440">MTNDAHARLRDDWRLAAPLIDGITPEVAETLAVTNPATGDEIGRVALADVRRADDAVAAARRAFPAWRDMPTAERGAIVLAAVEAVEAMADEVAALISLEVGKVLHEAQGDIRGALAMVRGMVQLVAELEAGEDRTGLPGTGQASFVRLRHVPVGPVAVIGPWNTPVFLTFNAIAPALAAGATLVVKPAVEAPLALTATLRAMAAHLPPGVINIVPGRGSIVGQRLAEHPDVRALSFTGSTGTGRRIAAAAAGNIKKIALELGGNDPAIVLGSAEITDSLVTELVAGCYSMTGQICFNIKRIYVHHSRHDELVEKFSAAASRIVVGDAFDPTAHIGPLTTREGYQNALRLLAEARAAGAVVHELGIRADSADWSAGYYVAPTVVTGIPTDHELVLDEQFAPIIPIVPFDTDDEAIVEANRTDFGLASSVWSQNLAHAEAVARRIEAGNTFINAHRLGASVPLVPFGGVKQSGLGRTHLLYSLEHVTDEHG</sequence>
<protein>
    <submittedName>
        <fullName evidence="5">Aldehyde dehydrogenase family protein</fullName>
    </submittedName>
</protein>
<evidence type="ECO:0000256" key="1">
    <source>
        <dbReference type="ARBA" id="ARBA00023002"/>
    </source>
</evidence>
<dbReference type="Pfam" id="PF00171">
    <property type="entry name" value="Aldedh"/>
    <property type="match status" value="1"/>
</dbReference>
<organism evidence="5 6">
    <name type="scientific">Microbacterium terregens</name>
    <dbReference type="NCBI Taxonomy" id="69363"/>
    <lineage>
        <taxon>Bacteria</taxon>
        <taxon>Bacillati</taxon>
        <taxon>Actinomycetota</taxon>
        <taxon>Actinomycetes</taxon>
        <taxon>Micrococcales</taxon>
        <taxon>Microbacteriaceae</taxon>
        <taxon>Microbacterium</taxon>
    </lineage>
</organism>
<feature type="domain" description="Aldehyde dehydrogenase" evidence="4">
    <location>
        <begin position="28"/>
        <end position="487"/>
    </location>
</feature>
<evidence type="ECO:0000313" key="6">
    <source>
        <dbReference type="Proteomes" id="UP001589611"/>
    </source>
</evidence>
<keyword evidence="1 3" id="KW-0560">Oxidoreductase</keyword>
<dbReference type="InterPro" id="IPR016162">
    <property type="entry name" value="Ald_DH_N"/>
</dbReference>
<proteinExistence type="inferred from homology"/>
<dbReference type="InterPro" id="IPR016161">
    <property type="entry name" value="Ald_DH/histidinol_DH"/>
</dbReference>
<feature type="active site" evidence="2">
    <location>
        <position position="261"/>
    </location>
</feature>
<dbReference type="PANTHER" id="PTHR11699">
    <property type="entry name" value="ALDEHYDE DEHYDROGENASE-RELATED"/>
    <property type="match status" value="1"/>
</dbReference>
<dbReference type="PROSITE" id="PS00687">
    <property type="entry name" value="ALDEHYDE_DEHYDR_GLU"/>
    <property type="match status" value="1"/>
</dbReference>
<dbReference type="InterPro" id="IPR029510">
    <property type="entry name" value="Ald_DH_CS_GLU"/>
</dbReference>